<dbReference type="Gene3D" id="2.170.130.10">
    <property type="entry name" value="TonB-dependent receptor, plug domain"/>
    <property type="match status" value="1"/>
</dbReference>
<proteinExistence type="inferred from homology"/>
<feature type="domain" description="TonB-dependent receptor-like beta-barrel" evidence="5">
    <location>
        <begin position="443"/>
        <end position="992"/>
    </location>
</feature>
<name>A0ABW5E7B6_9GAMM</name>
<dbReference type="InterPro" id="IPR010104">
    <property type="entry name" value="TonB_rcpt_bac"/>
</dbReference>
<protein>
    <submittedName>
        <fullName evidence="7">TonB-dependent receptor</fullName>
    </submittedName>
</protein>
<evidence type="ECO:0000259" key="5">
    <source>
        <dbReference type="Pfam" id="PF00593"/>
    </source>
</evidence>
<dbReference type="EMBL" id="JBHUJD010000003">
    <property type="protein sequence ID" value="MFD2309356.1"/>
    <property type="molecule type" value="Genomic_DNA"/>
</dbReference>
<evidence type="ECO:0000256" key="2">
    <source>
        <dbReference type="ARBA" id="ARBA00023136"/>
    </source>
</evidence>
<evidence type="ECO:0000259" key="6">
    <source>
        <dbReference type="Pfam" id="PF07715"/>
    </source>
</evidence>
<keyword evidence="3" id="KW-0998">Cell outer membrane</keyword>
<comment type="similarity">
    <text evidence="4">Belongs to the TonB-dependent receptor family.</text>
</comment>
<organism evidence="7 8">
    <name type="scientific">Microbulbifer halophilus</name>
    <dbReference type="NCBI Taxonomy" id="453963"/>
    <lineage>
        <taxon>Bacteria</taxon>
        <taxon>Pseudomonadati</taxon>
        <taxon>Pseudomonadota</taxon>
        <taxon>Gammaproteobacteria</taxon>
        <taxon>Cellvibrionales</taxon>
        <taxon>Microbulbiferaceae</taxon>
        <taxon>Microbulbifer</taxon>
    </lineage>
</organism>
<sequence>MFQRKKLSDVIITAVATMACAQQVGAQESSGTLEEITVTGIRASLERSMDIKRDSSGVVDAISAEDIGKFPDTNLAESLQRITGVSIDRVNGEGSQITIRGFGSDMNMVTLNGRTMPGGSAFGGGSGAGVTRGGQSRAFDFANLASESVSGVEVYKTGKAAIASGGLGGTVNINTTRPLEDPGFKLSLGAKAVNDTTNLNGDDYTPEVSGIFSWTDDSERWGVSLTGSIQERDSGSAGATVNDWNIGRWGQDDLYSLTDDAEITNAPEDGQLYVRPNDIRYTWSDRERERTNAQATFQFRPSDNITGTLDYTYAENQLTEFRSEQTLWMGNGSSIDEVVFDENTVATPLSVHETNLTDKDMGFEQQWREQEDTLKSVGFNLDWEVNDSFSLALDAHDSSMESLPAGPGDSGSIDMSLGAPVGAGQSWNFRGDVPGADFEFDDSGKAGGGNTPGQFDAGDFGSQVARVWYASQETDISQVKMDGSYEFDNGRFDFGIEDRSTEFLSRQSNRQWTLGDWGINDAGAAGLDELLEPFSLSGQFDDLGYAGNATNLGFRASDPIGVCNWAVENYPRDGEAACEHTDNWTSNNKVEEDVQGVYFQVAVDSELGGFPVSYLTGLRYESTESTSTSEVLKPDYLLWQDNNDFLQEDTDEKVSLTVKNDYDHLLPSFDFSIDLREDLKGRFSYSKTIARAGLGNLAAVPSGWGTNGSTLNDANPTASETNPQLVPFESDNLDLSMEWYYDDSSYVSLGFYEKRVDNFIGNEKEDRTFFDMRDVTAGPRAENAIAALEADGVPLDDTTLFSAMVVNQYQGQDGVTFPAECGDLTSSLAGLANPDCTAKIGSLEDAEGNALDLAPNSDDPEMVFETTFPTNQKSAQIHGFEFAVQHFFGDSGFGVQTNYTTVRGDVGYDVNADPSEIQFALPGLSDTANVVGIYDKHGIQARLAYNWRDDYLMSISEGSTDARFVEAHSQWDMNVSYEVNENLDVFFEGINLTEEDVRHYSRNTRQLWFAEELGARYQLGARYTF</sequence>
<comment type="subcellular location">
    <subcellularLocation>
        <location evidence="1 4">Cell outer membrane</location>
    </subcellularLocation>
</comment>
<dbReference type="SUPFAM" id="SSF56935">
    <property type="entry name" value="Porins"/>
    <property type="match status" value="1"/>
</dbReference>
<dbReference type="InterPro" id="IPR037066">
    <property type="entry name" value="Plug_dom_sf"/>
</dbReference>
<evidence type="ECO:0000313" key="8">
    <source>
        <dbReference type="Proteomes" id="UP001597425"/>
    </source>
</evidence>
<dbReference type="Gene3D" id="2.40.170.20">
    <property type="entry name" value="TonB-dependent receptor, beta-barrel domain"/>
    <property type="match status" value="1"/>
</dbReference>
<reference evidence="8" key="1">
    <citation type="journal article" date="2019" name="Int. J. Syst. Evol. Microbiol.">
        <title>The Global Catalogue of Microorganisms (GCM) 10K type strain sequencing project: providing services to taxonomists for standard genome sequencing and annotation.</title>
        <authorList>
            <consortium name="The Broad Institute Genomics Platform"/>
            <consortium name="The Broad Institute Genome Sequencing Center for Infectious Disease"/>
            <person name="Wu L."/>
            <person name="Ma J."/>
        </authorList>
    </citation>
    <scope>NUCLEOTIDE SEQUENCE [LARGE SCALE GENOMIC DNA]</scope>
    <source>
        <strain evidence="8">KCTC 12848</strain>
    </source>
</reference>
<dbReference type="NCBIfam" id="TIGR01782">
    <property type="entry name" value="TonB-Xanth-Caul"/>
    <property type="match status" value="1"/>
</dbReference>
<keyword evidence="8" id="KW-1185">Reference proteome</keyword>
<dbReference type="PANTHER" id="PTHR40980">
    <property type="entry name" value="PLUG DOMAIN-CONTAINING PROTEIN"/>
    <property type="match status" value="1"/>
</dbReference>
<dbReference type="Proteomes" id="UP001597425">
    <property type="component" value="Unassembled WGS sequence"/>
</dbReference>
<comment type="caution">
    <text evidence="7">The sequence shown here is derived from an EMBL/GenBank/DDBJ whole genome shotgun (WGS) entry which is preliminary data.</text>
</comment>
<evidence type="ECO:0000256" key="3">
    <source>
        <dbReference type="ARBA" id="ARBA00023237"/>
    </source>
</evidence>
<evidence type="ECO:0000256" key="1">
    <source>
        <dbReference type="ARBA" id="ARBA00004442"/>
    </source>
</evidence>
<dbReference type="PROSITE" id="PS51257">
    <property type="entry name" value="PROKAR_LIPOPROTEIN"/>
    <property type="match status" value="1"/>
</dbReference>
<dbReference type="InterPro" id="IPR036942">
    <property type="entry name" value="Beta-barrel_TonB_sf"/>
</dbReference>
<dbReference type="RefSeq" id="WP_265720836.1">
    <property type="nucleotide sequence ID" value="NZ_JAPIVK010000006.1"/>
</dbReference>
<dbReference type="Pfam" id="PF00593">
    <property type="entry name" value="TonB_dep_Rec_b-barrel"/>
    <property type="match status" value="1"/>
</dbReference>
<evidence type="ECO:0000313" key="7">
    <source>
        <dbReference type="EMBL" id="MFD2309356.1"/>
    </source>
</evidence>
<evidence type="ECO:0000256" key="4">
    <source>
        <dbReference type="RuleBase" id="RU003357"/>
    </source>
</evidence>
<keyword evidence="4" id="KW-0798">TonB box</keyword>
<keyword evidence="7" id="KW-0675">Receptor</keyword>
<dbReference type="InterPro" id="IPR012910">
    <property type="entry name" value="Plug_dom"/>
</dbReference>
<dbReference type="PANTHER" id="PTHR40980:SF3">
    <property type="entry name" value="TONB-DEPENDENT RECEPTOR-LIKE BETA-BARREL DOMAIN-CONTAINING PROTEIN"/>
    <property type="match status" value="1"/>
</dbReference>
<dbReference type="InterPro" id="IPR000531">
    <property type="entry name" value="Beta-barrel_TonB"/>
</dbReference>
<feature type="domain" description="TonB-dependent receptor plug" evidence="6">
    <location>
        <begin position="52"/>
        <end position="170"/>
    </location>
</feature>
<gene>
    <name evidence="7" type="ORF">ACFSKX_02915</name>
</gene>
<keyword evidence="2 4" id="KW-0472">Membrane</keyword>
<accession>A0ABW5E7B6</accession>
<dbReference type="Pfam" id="PF07715">
    <property type="entry name" value="Plug"/>
    <property type="match status" value="1"/>
</dbReference>